<organism evidence="5 6">
    <name type="scientific">Cellulomonas marina</name>
    <dbReference type="NCBI Taxonomy" id="988821"/>
    <lineage>
        <taxon>Bacteria</taxon>
        <taxon>Bacillati</taxon>
        <taxon>Actinomycetota</taxon>
        <taxon>Actinomycetes</taxon>
        <taxon>Micrococcales</taxon>
        <taxon>Cellulomonadaceae</taxon>
        <taxon>Cellulomonas</taxon>
    </lineage>
</organism>
<dbReference type="InterPro" id="IPR036388">
    <property type="entry name" value="WH-like_DNA-bd_sf"/>
</dbReference>
<dbReference type="InterPro" id="IPR000524">
    <property type="entry name" value="Tscrpt_reg_HTH_GntR"/>
</dbReference>
<evidence type="ECO:0000256" key="1">
    <source>
        <dbReference type="ARBA" id="ARBA00023015"/>
    </source>
</evidence>
<keyword evidence="1" id="KW-0805">Transcription regulation</keyword>
<dbReference type="PANTHER" id="PTHR38445:SF10">
    <property type="entry name" value="GNTR-FAMILY TRANSCRIPTIONAL REGULATOR"/>
    <property type="match status" value="1"/>
</dbReference>
<dbReference type="STRING" id="988821.SAMN05421867_11952"/>
<dbReference type="PANTHER" id="PTHR38445">
    <property type="entry name" value="HTH-TYPE TRANSCRIPTIONAL REPRESSOR YTRA"/>
    <property type="match status" value="1"/>
</dbReference>
<dbReference type="SMART" id="SM00345">
    <property type="entry name" value="HTH_GNTR"/>
    <property type="match status" value="1"/>
</dbReference>
<protein>
    <submittedName>
        <fullName evidence="5">DNA-binding transcriptional regulator YhcF, GntR family</fullName>
    </submittedName>
</protein>
<reference evidence="5 6" key="1">
    <citation type="submission" date="2016-10" db="EMBL/GenBank/DDBJ databases">
        <authorList>
            <person name="de Groot N.N."/>
        </authorList>
    </citation>
    <scope>NUCLEOTIDE SEQUENCE [LARGE SCALE GENOMIC DNA]</scope>
    <source>
        <strain evidence="5 6">CGMCC 4.6945</strain>
    </source>
</reference>
<evidence type="ECO:0000256" key="3">
    <source>
        <dbReference type="ARBA" id="ARBA00023163"/>
    </source>
</evidence>
<keyword evidence="6" id="KW-1185">Reference proteome</keyword>
<name>A0A1I1AKJ4_9CELL</name>
<evidence type="ECO:0000313" key="6">
    <source>
        <dbReference type="Proteomes" id="UP000199012"/>
    </source>
</evidence>
<dbReference type="InterPro" id="IPR036390">
    <property type="entry name" value="WH_DNA-bd_sf"/>
</dbReference>
<dbReference type="PROSITE" id="PS50949">
    <property type="entry name" value="HTH_GNTR"/>
    <property type="match status" value="1"/>
</dbReference>
<dbReference type="GO" id="GO:0003677">
    <property type="term" value="F:DNA binding"/>
    <property type="evidence" value="ECO:0007669"/>
    <property type="project" value="UniProtKB-KW"/>
</dbReference>
<evidence type="ECO:0000259" key="4">
    <source>
        <dbReference type="PROSITE" id="PS50949"/>
    </source>
</evidence>
<dbReference type="Gene3D" id="1.10.10.10">
    <property type="entry name" value="Winged helix-like DNA-binding domain superfamily/Winged helix DNA-binding domain"/>
    <property type="match status" value="1"/>
</dbReference>
<dbReference type="Proteomes" id="UP000199012">
    <property type="component" value="Unassembled WGS sequence"/>
</dbReference>
<dbReference type="CDD" id="cd07377">
    <property type="entry name" value="WHTH_GntR"/>
    <property type="match status" value="1"/>
</dbReference>
<sequence>MLDDSRPIFVQVAERIAGDVLDGTLPEGSQVPSTTELSAFLRINPATVAKGMAELVATGVLHKRRGIGMFVSEGARARLQEQRRAAFVDEFVAPLVREAGRLGLAPDEVARLVVDATRGAGAVR</sequence>
<dbReference type="EMBL" id="FOKA01000019">
    <property type="protein sequence ID" value="SFB38561.1"/>
    <property type="molecule type" value="Genomic_DNA"/>
</dbReference>
<evidence type="ECO:0000256" key="2">
    <source>
        <dbReference type="ARBA" id="ARBA00023125"/>
    </source>
</evidence>
<accession>A0A1I1AKJ4</accession>
<dbReference type="AlphaFoldDB" id="A0A1I1AKJ4"/>
<feature type="domain" description="HTH gntR-type" evidence="4">
    <location>
        <begin position="6"/>
        <end position="74"/>
    </location>
</feature>
<dbReference type="RefSeq" id="WP_090034643.1">
    <property type="nucleotide sequence ID" value="NZ_BONM01000051.1"/>
</dbReference>
<dbReference type="OrthoDB" id="162505at2"/>
<dbReference type="GO" id="GO:0003700">
    <property type="term" value="F:DNA-binding transcription factor activity"/>
    <property type="evidence" value="ECO:0007669"/>
    <property type="project" value="InterPro"/>
</dbReference>
<proteinExistence type="predicted"/>
<dbReference type="Pfam" id="PF00392">
    <property type="entry name" value="GntR"/>
    <property type="match status" value="1"/>
</dbReference>
<keyword evidence="2 5" id="KW-0238">DNA-binding</keyword>
<gene>
    <name evidence="5" type="ORF">SAMN05421867_11952</name>
</gene>
<dbReference type="SUPFAM" id="SSF46785">
    <property type="entry name" value="Winged helix' DNA-binding domain"/>
    <property type="match status" value="1"/>
</dbReference>
<keyword evidence="3" id="KW-0804">Transcription</keyword>
<evidence type="ECO:0000313" key="5">
    <source>
        <dbReference type="EMBL" id="SFB38561.1"/>
    </source>
</evidence>